<evidence type="ECO:0000256" key="1">
    <source>
        <dbReference type="ARBA" id="ARBA00038240"/>
    </source>
</evidence>
<dbReference type="GO" id="GO:0019202">
    <property type="term" value="F:amino acid kinase activity"/>
    <property type="evidence" value="ECO:0007669"/>
    <property type="project" value="TreeGrafter"/>
</dbReference>
<dbReference type="PANTHER" id="PTHR21064">
    <property type="entry name" value="AMINOGLYCOSIDE PHOSPHOTRANSFERASE DOMAIN-CONTAINING PROTEIN-RELATED"/>
    <property type="match status" value="1"/>
</dbReference>
<dbReference type="InterPro" id="IPR011009">
    <property type="entry name" value="Kinase-like_dom_sf"/>
</dbReference>
<dbReference type="Gene3D" id="3.90.1200.10">
    <property type="match status" value="1"/>
</dbReference>
<sequence length="334" mass="39475">MEHLLKELITYYFNEAVEKIESVPFGLTNYSQVLTVNNKKYVARIYDNHSKNLEKLKFEIELTTFLEQHINLSFKLPGFLIAKTGGRFVQLSNGQLGSVMRFIEGEVPDLTRVSDVKEYGKTVGELSVAFKKFKSDLLMEEFKFYKIYNLHQLSNERSVSRFFDQPPFEIESNQLSILLHSLQAVQRNESIVDDLPKQIVHHDILIFNLLIDNQTRKMSGVLDFDFASYDVRALELAICMNHLLQFDDGSLSNLELFLDEYSQHMTLTDEEIKWIPFLMQMYYVSLLCIYIGQYYSGREIEEYFRFILHQLVIRKQWIEQNEYEFIETLRSRLN</sequence>
<accession>A0AAU8NKI3</accession>
<organism evidence="3">
    <name type="scientific">Paenibacillus sp. AN1007</name>
    <dbReference type="NCBI Taxonomy" id="3151385"/>
    <lineage>
        <taxon>Bacteria</taxon>
        <taxon>Bacillati</taxon>
        <taxon>Bacillota</taxon>
        <taxon>Bacilli</taxon>
        <taxon>Bacillales</taxon>
        <taxon>Paenibacillaceae</taxon>
        <taxon>Paenibacillus</taxon>
    </lineage>
</organism>
<evidence type="ECO:0000259" key="2">
    <source>
        <dbReference type="Pfam" id="PF01636"/>
    </source>
</evidence>
<dbReference type="Gene3D" id="3.30.200.20">
    <property type="entry name" value="Phosphorylase Kinase, domain 1"/>
    <property type="match status" value="1"/>
</dbReference>
<protein>
    <submittedName>
        <fullName evidence="3">Phosphotransferase</fullName>
    </submittedName>
</protein>
<dbReference type="InterPro" id="IPR002575">
    <property type="entry name" value="Aminoglycoside_PTrfase"/>
</dbReference>
<dbReference type="RefSeq" id="WP_366296446.1">
    <property type="nucleotide sequence ID" value="NZ_CP159992.1"/>
</dbReference>
<gene>
    <name evidence="3" type="ORF">ABXS70_14390</name>
</gene>
<dbReference type="SUPFAM" id="SSF56112">
    <property type="entry name" value="Protein kinase-like (PK-like)"/>
    <property type="match status" value="1"/>
</dbReference>
<evidence type="ECO:0000313" key="3">
    <source>
        <dbReference type="EMBL" id="XCP97807.1"/>
    </source>
</evidence>
<dbReference type="InterPro" id="IPR050249">
    <property type="entry name" value="Pseudomonas-type_ThrB"/>
</dbReference>
<reference evidence="3" key="1">
    <citation type="submission" date="2024-05" db="EMBL/GenBank/DDBJ databases">
        <title>Draft genome assemblies of 36 bacteria isolated from hibernating arctic ground squirrels.</title>
        <authorList>
            <person name="McKee H."/>
            <person name="Mullen L."/>
            <person name="Drown D.M."/>
            <person name="Duddleston K.N."/>
        </authorList>
    </citation>
    <scope>NUCLEOTIDE SEQUENCE</scope>
    <source>
        <strain evidence="3">AN1007</strain>
    </source>
</reference>
<feature type="domain" description="Aminoglycoside phosphotransferase" evidence="2">
    <location>
        <begin position="32"/>
        <end position="249"/>
    </location>
</feature>
<dbReference type="AlphaFoldDB" id="A0AAU8NKI3"/>
<dbReference type="PANTHER" id="PTHR21064:SF6">
    <property type="entry name" value="AMINOGLYCOSIDE PHOSPHOTRANSFERASE DOMAIN-CONTAINING PROTEIN"/>
    <property type="match status" value="1"/>
</dbReference>
<name>A0AAU8NKI3_9BACL</name>
<comment type="similarity">
    <text evidence="1">Belongs to the pseudomonas-type ThrB family.</text>
</comment>
<dbReference type="Pfam" id="PF01636">
    <property type="entry name" value="APH"/>
    <property type="match status" value="1"/>
</dbReference>
<proteinExistence type="inferred from homology"/>
<dbReference type="EMBL" id="CP159992">
    <property type="protein sequence ID" value="XCP97807.1"/>
    <property type="molecule type" value="Genomic_DNA"/>
</dbReference>